<evidence type="ECO:0000256" key="3">
    <source>
        <dbReference type="ARBA" id="ARBA00022989"/>
    </source>
</evidence>
<keyword evidence="11" id="KW-1185">Reference proteome</keyword>
<feature type="signal peptide" evidence="8">
    <location>
        <begin position="1"/>
        <end position="26"/>
    </location>
</feature>
<keyword evidence="4 7" id="KW-0472">Membrane</keyword>
<evidence type="ECO:0000256" key="2">
    <source>
        <dbReference type="ARBA" id="ARBA00022692"/>
    </source>
</evidence>
<feature type="region of interest" description="Disordered" evidence="6">
    <location>
        <begin position="802"/>
        <end position="858"/>
    </location>
</feature>
<dbReference type="Pfam" id="PF13886">
    <property type="entry name" value="TM7S3_TM198"/>
    <property type="match status" value="1"/>
</dbReference>
<organism evidence="10 11">
    <name type="scientific">Podospora fimiseda</name>
    <dbReference type="NCBI Taxonomy" id="252190"/>
    <lineage>
        <taxon>Eukaryota</taxon>
        <taxon>Fungi</taxon>
        <taxon>Dikarya</taxon>
        <taxon>Ascomycota</taxon>
        <taxon>Pezizomycotina</taxon>
        <taxon>Sordariomycetes</taxon>
        <taxon>Sordariomycetidae</taxon>
        <taxon>Sordariales</taxon>
        <taxon>Podosporaceae</taxon>
        <taxon>Podospora</taxon>
    </lineage>
</organism>
<gene>
    <name evidence="10" type="ORF">QBC38DRAFT_493869</name>
</gene>
<feature type="compositionally biased region" description="Polar residues" evidence="6">
    <location>
        <begin position="1055"/>
        <end position="1069"/>
    </location>
</feature>
<dbReference type="PANTHER" id="PTHR39469:SF1">
    <property type="entry name" value="DUF4203 DOMAIN-CONTAINING PROTEIN"/>
    <property type="match status" value="1"/>
</dbReference>
<feature type="region of interest" description="Disordered" evidence="6">
    <location>
        <begin position="894"/>
        <end position="931"/>
    </location>
</feature>
<dbReference type="PANTHER" id="PTHR39469">
    <property type="entry name" value="CHROMOSOME 1, WHOLE GENOME SHOTGUN SEQUENCE"/>
    <property type="match status" value="1"/>
</dbReference>
<feature type="region of interest" description="Disordered" evidence="6">
    <location>
        <begin position="517"/>
        <end position="581"/>
    </location>
</feature>
<protein>
    <recommendedName>
        <fullName evidence="9">TM7S3/TM198-like domain-containing protein</fullName>
    </recommendedName>
</protein>
<comment type="subcellular location">
    <subcellularLocation>
        <location evidence="1">Membrane</location>
        <topology evidence="1">Multi-pass membrane protein</topology>
    </subcellularLocation>
</comment>
<evidence type="ECO:0000256" key="6">
    <source>
        <dbReference type="SAM" id="MobiDB-lite"/>
    </source>
</evidence>
<feature type="region of interest" description="Disordered" evidence="6">
    <location>
        <begin position="1038"/>
        <end position="1071"/>
    </location>
</feature>
<feature type="compositionally biased region" description="Low complexity" evidence="6">
    <location>
        <begin position="533"/>
        <end position="554"/>
    </location>
</feature>
<feature type="transmembrane region" description="Helical" evidence="7">
    <location>
        <begin position="247"/>
        <end position="266"/>
    </location>
</feature>
<feature type="compositionally biased region" description="Polar residues" evidence="6">
    <location>
        <begin position="36"/>
        <end position="51"/>
    </location>
</feature>
<feature type="compositionally biased region" description="Polar residues" evidence="6">
    <location>
        <begin position="953"/>
        <end position="966"/>
    </location>
</feature>
<evidence type="ECO:0000256" key="8">
    <source>
        <dbReference type="SAM" id="SignalP"/>
    </source>
</evidence>
<feature type="transmembrane region" description="Helical" evidence="7">
    <location>
        <begin position="194"/>
        <end position="211"/>
    </location>
</feature>
<feature type="chain" id="PRO_5042995916" description="TM7S3/TM198-like domain-containing protein" evidence="8">
    <location>
        <begin position="27"/>
        <end position="1196"/>
    </location>
</feature>
<feature type="transmembrane region" description="Helical" evidence="7">
    <location>
        <begin position="112"/>
        <end position="131"/>
    </location>
</feature>
<reference evidence="10" key="1">
    <citation type="journal article" date="2023" name="Mol. Phylogenet. Evol.">
        <title>Genome-scale phylogeny and comparative genomics of the fungal order Sordariales.</title>
        <authorList>
            <person name="Hensen N."/>
            <person name="Bonometti L."/>
            <person name="Westerberg I."/>
            <person name="Brannstrom I.O."/>
            <person name="Guillou S."/>
            <person name="Cros-Aarteil S."/>
            <person name="Calhoun S."/>
            <person name="Haridas S."/>
            <person name="Kuo A."/>
            <person name="Mondo S."/>
            <person name="Pangilinan J."/>
            <person name="Riley R."/>
            <person name="LaButti K."/>
            <person name="Andreopoulos B."/>
            <person name="Lipzen A."/>
            <person name="Chen C."/>
            <person name="Yan M."/>
            <person name="Daum C."/>
            <person name="Ng V."/>
            <person name="Clum A."/>
            <person name="Steindorff A."/>
            <person name="Ohm R.A."/>
            <person name="Martin F."/>
            <person name="Silar P."/>
            <person name="Natvig D.O."/>
            <person name="Lalanne C."/>
            <person name="Gautier V."/>
            <person name="Ament-Velasquez S.L."/>
            <person name="Kruys A."/>
            <person name="Hutchinson M.I."/>
            <person name="Powell A.J."/>
            <person name="Barry K."/>
            <person name="Miller A.N."/>
            <person name="Grigoriev I.V."/>
            <person name="Debuchy R."/>
            <person name="Gladieux P."/>
            <person name="Hiltunen Thoren M."/>
            <person name="Johannesson H."/>
        </authorList>
    </citation>
    <scope>NUCLEOTIDE SEQUENCE</scope>
    <source>
        <strain evidence="10">CBS 990.96</strain>
    </source>
</reference>
<proteinExistence type="predicted"/>
<feature type="domain" description="TM7S3/TM198-like" evidence="9">
    <location>
        <begin position="116"/>
        <end position="321"/>
    </location>
</feature>
<evidence type="ECO:0000256" key="1">
    <source>
        <dbReference type="ARBA" id="ARBA00004141"/>
    </source>
</evidence>
<keyword evidence="5" id="KW-0175">Coiled coil</keyword>
<feature type="coiled-coil region" evidence="5">
    <location>
        <begin position="1143"/>
        <end position="1173"/>
    </location>
</feature>
<feature type="region of interest" description="Disordered" evidence="6">
    <location>
        <begin position="451"/>
        <end position="479"/>
    </location>
</feature>
<feature type="transmembrane region" description="Helical" evidence="7">
    <location>
        <begin position="138"/>
        <end position="159"/>
    </location>
</feature>
<feature type="transmembrane region" description="Helical" evidence="7">
    <location>
        <begin position="165"/>
        <end position="187"/>
    </location>
</feature>
<feature type="region of interest" description="Disordered" evidence="6">
    <location>
        <begin position="30"/>
        <end position="51"/>
    </location>
</feature>
<keyword evidence="2 7" id="KW-0812">Transmembrane</keyword>
<feature type="compositionally biased region" description="Polar residues" evidence="6">
    <location>
        <begin position="911"/>
        <end position="926"/>
    </location>
</feature>
<dbReference type="AlphaFoldDB" id="A0AAN7BE49"/>
<sequence length="1196" mass="129816">MRLPNHLGGRTLILFCLLSGLTLTGALEAERRQEPAPSTTELPRQTAANNGQETTLVASTTGLGDASSASSQSLSLTSLAPTEIPASNITMFDDAVLPPDELPIQPEVTPGWAVAGALMLGTGVVHALIGIKTKWLHTFFSTAFLASLGTATLIIYVMTPPVGNAIQGAYVVAAVCTGAVLGGLAIIFKEVTECLGGMLGGFCLSMWLLTLQRGGLVTSPGGIVGFIAAFTFSGFGIYFLPWVQVRTYGLIGCLSFSGATVAVLGIDCFSRAGLKEFWAYIWGLNDDLFPRGALTYPLTRGIKVELAVTIIIFLAGVVSQLKLWRLIKDRRSKREQEIAQGERCLRAEEEAIGRQIEHDTTRERREWERVYGENAPSPENLTDSSAGDVDSEKRALASSATLVISTARTPSPVELDGIQRVELSLDPLLHSSPHLEKDVIETVITKHIDDTDLSSPVKEDNADRPRKRESVANGMDDSTPLVRFPVYSLPFQPPDSKTEEDGRSSFATFADFEDRELTSTPRFRDSRAENMARRLSSGSTRLLRSLSQRSTISRKAVIEGGSESQEDLVESRRTTEDDADSVVAVLDITDRLSCDDHDDDETDTIGASKRQSAVTQIEVPKLETEEESDKLSEQKPSILKVSSLESAAEMTSLPGSAEAQDHKVKPLGPEEAIEEKYISLPGIHPPESSEAQDHEVEPLGPEEAIEEKSIRRASPESVSATLRKGNLPPALSRVALSYRTNEWAKHLSAAETPCFEDLQSLEGSESIPNTVAEEPAVPLDIIDLQQTAENARVPPAVTRPISALSNYSGHPPLNRSDSRNSLTGYPEALTYAPQPGFNPDSQQGRPKAPYRSTSMMGSMMKGRVSRLYPEPIAEENDHGEQQSDSVSTLFPSENTWAMPHMSNPSPVPHELSTSTSVPNLNTRSSVPPQPPATLIGMREMLLRTKVSGPFVSQPGSDRSSSPNGNAMVSPASRRGSLEAISPDSYLRNTTPAFNDRSSSHSIDLDDLPLSQRRAIIRQSSSMSFSSAAKLNRTSYSSLTGAATSHSPSPVPVATAESTPFNSHQPQRHSTVAPEKVRQAQLANFRNSVQADLKSKASSSALVRKMSIGGETNFLTGGILGVSSSMSSLHNAFESGDWVARRATLLSQREAEVMKQEAERLEKEKLQREFEERMRSGQMMEAHRDALRRIQRGAKNV</sequence>
<feature type="compositionally biased region" description="Polar residues" evidence="6">
    <location>
        <begin position="986"/>
        <end position="1001"/>
    </location>
</feature>
<name>A0AAN7BE49_9PEZI</name>
<evidence type="ECO:0000259" key="9">
    <source>
        <dbReference type="Pfam" id="PF13886"/>
    </source>
</evidence>
<keyword evidence="8" id="KW-0732">Signal</keyword>
<evidence type="ECO:0000313" key="11">
    <source>
        <dbReference type="Proteomes" id="UP001301958"/>
    </source>
</evidence>
<keyword evidence="3 7" id="KW-1133">Transmembrane helix</keyword>
<feature type="region of interest" description="Disordered" evidence="6">
    <location>
        <begin position="593"/>
        <end position="724"/>
    </location>
</feature>
<feature type="compositionally biased region" description="Basic and acidic residues" evidence="6">
    <location>
        <begin position="522"/>
        <end position="532"/>
    </location>
</feature>
<feature type="compositionally biased region" description="Polar residues" evidence="6">
    <location>
        <begin position="1038"/>
        <end position="1047"/>
    </location>
</feature>
<feature type="compositionally biased region" description="Basic and acidic residues" evidence="6">
    <location>
        <begin position="457"/>
        <end position="470"/>
    </location>
</feature>
<reference evidence="10" key="2">
    <citation type="submission" date="2023-05" db="EMBL/GenBank/DDBJ databases">
        <authorList>
            <consortium name="Lawrence Berkeley National Laboratory"/>
            <person name="Steindorff A."/>
            <person name="Hensen N."/>
            <person name="Bonometti L."/>
            <person name="Westerberg I."/>
            <person name="Brannstrom I.O."/>
            <person name="Guillou S."/>
            <person name="Cros-Aarteil S."/>
            <person name="Calhoun S."/>
            <person name="Haridas S."/>
            <person name="Kuo A."/>
            <person name="Mondo S."/>
            <person name="Pangilinan J."/>
            <person name="Riley R."/>
            <person name="Labutti K."/>
            <person name="Andreopoulos B."/>
            <person name="Lipzen A."/>
            <person name="Chen C."/>
            <person name="Yanf M."/>
            <person name="Daum C."/>
            <person name="Ng V."/>
            <person name="Clum A."/>
            <person name="Ohm R."/>
            <person name="Martin F."/>
            <person name="Silar P."/>
            <person name="Natvig D."/>
            <person name="Lalanne C."/>
            <person name="Gautier V."/>
            <person name="Ament-Velasquez S.L."/>
            <person name="Kruys A."/>
            <person name="Hutchinson M.I."/>
            <person name="Powell A.J."/>
            <person name="Barry K."/>
            <person name="Miller A.N."/>
            <person name="Grigoriev I.V."/>
            <person name="Debuchy R."/>
            <person name="Gladieux P."/>
            <person name="Thoren M.H."/>
            <person name="Johannesson H."/>
        </authorList>
    </citation>
    <scope>NUCLEOTIDE SEQUENCE</scope>
    <source>
        <strain evidence="10">CBS 990.96</strain>
    </source>
</reference>
<evidence type="ECO:0000313" key="10">
    <source>
        <dbReference type="EMBL" id="KAK4220613.1"/>
    </source>
</evidence>
<evidence type="ECO:0000256" key="7">
    <source>
        <dbReference type="SAM" id="Phobius"/>
    </source>
</evidence>
<dbReference type="InterPro" id="IPR025256">
    <property type="entry name" value="TM7S3/TM198-like_dom"/>
</dbReference>
<accession>A0AAN7BE49</accession>
<comment type="caution">
    <text evidence="10">The sequence shown here is derived from an EMBL/GenBank/DDBJ whole genome shotgun (WGS) entry which is preliminary data.</text>
</comment>
<dbReference type="EMBL" id="MU865688">
    <property type="protein sequence ID" value="KAK4220613.1"/>
    <property type="molecule type" value="Genomic_DNA"/>
</dbReference>
<dbReference type="Proteomes" id="UP001301958">
    <property type="component" value="Unassembled WGS sequence"/>
</dbReference>
<feature type="region of interest" description="Disordered" evidence="6">
    <location>
        <begin position="948"/>
        <end position="1005"/>
    </location>
</feature>
<dbReference type="GO" id="GO:0016020">
    <property type="term" value="C:membrane"/>
    <property type="evidence" value="ECO:0007669"/>
    <property type="project" value="UniProtKB-SubCell"/>
</dbReference>
<evidence type="ECO:0000256" key="4">
    <source>
        <dbReference type="ARBA" id="ARBA00023136"/>
    </source>
</evidence>
<feature type="transmembrane region" description="Helical" evidence="7">
    <location>
        <begin position="223"/>
        <end position="240"/>
    </location>
</feature>
<evidence type="ECO:0000256" key="5">
    <source>
        <dbReference type="SAM" id="Coils"/>
    </source>
</evidence>